<evidence type="ECO:0000256" key="8">
    <source>
        <dbReference type="SAM" id="SignalP"/>
    </source>
</evidence>
<keyword evidence="2" id="KW-0645">Protease</keyword>
<comment type="caution">
    <text evidence="5">Lacks conserved residue(s) required for the propagation of feature annotation.</text>
</comment>
<dbReference type="SUPFAM" id="SSF52743">
    <property type="entry name" value="Subtilisin-like"/>
    <property type="match status" value="1"/>
</dbReference>
<dbReference type="EMBL" id="FMZE01000003">
    <property type="protein sequence ID" value="SDC68240.1"/>
    <property type="molecule type" value="Genomic_DNA"/>
</dbReference>
<keyword evidence="8" id="KW-0732">Signal</keyword>
<dbReference type="PRINTS" id="PR00723">
    <property type="entry name" value="SUBTILISIN"/>
</dbReference>
<dbReference type="PANTHER" id="PTHR43806">
    <property type="entry name" value="PEPTIDASE S8"/>
    <property type="match status" value="1"/>
</dbReference>
<keyword evidence="7" id="KW-1133">Transmembrane helix</keyword>
<dbReference type="InterPro" id="IPR000209">
    <property type="entry name" value="Peptidase_S8/S53_dom"/>
</dbReference>
<keyword evidence="7" id="KW-0812">Transmembrane</keyword>
<evidence type="ECO:0000313" key="10">
    <source>
        <dbReference type="Proteomes" id="UP000199494"/>
    </source>
</evidence>
<feature type="signal peptide" evidence="8">
    <location>
        <begin position="1"/>
        <end position="37"/>
    </location>
</feature>
<dbReference type="GO" id="GO:0006508">
    <property type="term" value="P:proteolysis"/>
    <property type="evidence" value="ECO:0007669"/>
    <property type="project" value="UniProtKB-KW"/>
</dbReference>
<dbReference type="Gene3D" id="3.40.50.200">
    <property type="entry name" value="Peptidase S8/S53 domain"/>
    <property type="match status" value="1"/>
</dbReference>
<protein>
    <submittedName>
        <fullName evidence="9">Subtilase family protein</fullName>
    </submittedName>
</protein>
<dbReference type="AlphaFoldDB" id="A0A1G6NJR5"/>
<dbReference type="STRING" id="530584.SAMN05421630_103176"/>
<reference evidence="9 10" key="1">
    <citation type="submission" date="2016-10" db="EMBL/GenBank/DDBJ databases">
        <authorList>
            <person name="de Groot N.N."/>
        </authorList>
    </citation>
    <scope>NUCLEOTIDE SEQUENCE [LARGE SCALE GENOMIC DNA]</scope>
    <source>
        <strain evidence="9 10">CGMCC 4.5506</strain>
    </source>
</reference>
<dbReference type="InterPro" id="IPR036852">
    <property type="entry name" value="Peptidase_S8/S53_dom_sf"/>
</dbReference>
<feature type="chain" id="PRO_5043366029" evidence="8">
    <location>
        <begin position="38"/>
        <end position="433"/>
    </location>
</feature>
<dbReference type="Proteomes" id="UP000199494">
    <property type="component" value="Unassembled WGS sequence"/>
</dbReference>
<organism evidence="9 10">
    <name type="scientific">Prauserella marina</name>
    <dbReference type="NCBI Taxonomy" id="530584"/>
    <lineage>
        <taxon>Bacteria</taxon>
        <taxon>Bacillati</taxon>
        <taxon>Actinomycetota</taxon>
        <taxon>Actinomycetes</taxon>
        <taxon>Pseudonocardiales</taxon>
        <taxon>Pseudonocardiaceae</taxon>
        <taxon>Prauserella</taxon>
    </lineage>
</organism>
<keyword evidence="4" id="KW-0720">Serine protease</keyword>
<name>A0A1G6NJR5_9PSEU</name>
<dbReference type="Pfam" id="PF00082">
    <property type="entry name" value="Peptidase_S8"/>
    <property type="match status" value="1"/>
</dbReference>
<feature type="transmembrane region" description="Helical" evidence="7">
    <location>
        <begin position="371"/>
        <end position="392"/>
    </location>
</feature>
<gene>
    <name evidence="9" type="ORF">SAMN05421630_103176</name>
</gene>
<dbReference type="GO" id="GO:0004252">
    <property type="term" value="F:serine-type endopeptidase activity"/>
    <property type="evidence" value="ECO:0007669"/>
    <property type="project" value="InterPro"/>
</dbReference>
<evidence type="ECO:0000313" key="9">
    <source>
        <dbReference type="EMBL" id="SDC68240.1"/>
    </source>
</evidence>
<dbReference type="RefSeq" id="WP_091801377.1">
    <property type="nucleotide sequence ID" value="NZ_CP016353.1"/>
</dbReference>
<keyword evidence="7" id="KW-0472">Membrane</keyword>
<evidence type="ECO:0000256" key="7">
    <source>
        <dbReference type="SAM" id="Phobius"/>
    </source>
</evidence>
<evidence type="ECO:0000256" key="1">
    <source>
        <dbReference type="ARBA" id="ARBA00011073"/>
    </source>
</evidence>
<feature type="region of interest" description="Disordered" evidence="6">
    <location>
        <begin position="400"/>
        <end position="433"/>
    </location>
</feature>
<sequence length="433" mass="44032">MPVVHVNHTLRGTLASTTCGLLLAVGAPILTATPAQAQQDCATAGADSAPRPWSQELLSPERVWPLTNGSGQRVAVVGTGVGDNPSVAGRVAERTEFVPPERNSEPSGKRDCIGIGTGVAGIVAAQETPGNGFHGVAPGASILSAKVVGDRFPSGQGQTIGAGPIAAAINWAVDRNATVITVSTVTYEDNEALRSAVDRALNANIVVVAATGEVSRDEPPSARPYPAAYAGVIGVSSVGPEGVVSQSARASDVDLVAPGDGVITSYPDGGVGPAAGSAFAAAYVAGTVALTRSYHGELSASETVRKVLATAAPAPEGTGSDRYGYGLVNPYQAVTEKIMEGNPTELGPLEPTPVDPVAEARANAEDSSNSLAIAMAGGGAALALGVVAFMVFGPKGKRRRWKSGFAEDPYDRPEDFLPEPPAELFGDREAPPR</sequence>
<dbReference type="PANTHER" id="PTHR43806:SF11">
    <property type="entry name" value="CEREVISIN-RELATED"/>
    <property type="match status" value="1"/>
</dbReference>
<evidence type="ECO:0000256" key="4">
    <source>
        <dbReference type="ARBA" id="ARBA00022825"/>
    </source>
</evidence>
<proteinExistence type="inferred from homology"/>
<keyword evidence="3" id="KW-0378">Hydrolase</keyword>
<evidence type="ECO:0000256" key="3">
    <source>
        <dbReference type="ARBA" id="ARBA00022801"/>
    </source>
</evidence>
<comment type="similarity">
    <text evidence="1 5">Belongs to the peptidase S8 family.</text>
</comment>
<dbReference type="OrthoDB" id="9798386at2"/>
<accession>A0A1G6NJR5</accession>
<keyword evidence="10" id="KW-1185">Reference proteome</keyword>
<evidence type="ECO:0000256" key="2">
    <source>
        <dbReference type="ARBA" id="ARBA00022670"/>
    </source>
</evidence>
<dbReference type="InterPro" id="IPR050131">
    <property type="entry name" value="Peptidase_S8_subtilisin-like"/>
</dbReference>
<dbReference type="InterPro" id="IPR015500">
    <property type="entry name" value="Peptidase_S8_subtilisin-rel"/>
</dbReference>
<evidence type="ECO:0000256" key="5">
    <source>
        <dbReference type="PROSITE-ProRule" id="PRU01240"/>
    </source>
</evidence>
<dbReference type="PROSITE" id="PS51892">
    <property type="entry name" value="SUBTILASE"/>
    <property type="match status" value="1"/>
</dbReference>
<evidence type="ECO:0000256" key="6">
    <source>
        <dbReference type="SAM" id="MobiDB-lite"/>
    </source>
</evidence>